<evidence type="ECO:0000313" key="6">
    <source>
        <dbReference type="Proteomes" id="UP000663829"/>
    </source>
</evidence>
<feature type="domain" description="Mic1" evidence="2">
    <location>
        <begin position="697"/>
        <end position="852"/>
    </location>
</feature>
<dbReference type="GO" id="GO:0010506">
    <property type="term" value="P:regulation of autophagy"/>
    <property type="evidence" value="ECO:0007669"/>
    <property type="project" value="InterPro"/>
</dbReference>
<keyword evidence="1" id="KW-0472">Membrane</keyword>
<evidence type="ECO:0000313" key="4">
    <source>
        <dbReference type="EMBL" id="CAF0874006.1"/>
    </source>
</evidence>
<dbReference type="PANTHER" id="PTHR12897">
    <property type="entry name" value="COLON CANCER-ASSOCIATED PROTEIN MIC1"/>
    <property type="match status" value="1"/>
</dbReference>
<dbReference type="SMART" id="SM01398">
    <property type="entry name" value="Cornichon"/>
    <property type="match status" value="1"/>
</dbReference>
<protein>
    <submittedName>
        <fullName evidence="4">Uncharacterized protein</fullName>
    </submittedName>
</protein>
<keyword evidence="6" id="KW-1185">Reference proteome</keyword>
<dbReference type="InterPro" id="IPR040371">
    <property type="entry name" value="RMC1"/>
</dbReference>
<feature type="transmembrane region" description="Helical" evidence="1">
    <location>
        <begin position="62"/>
        <end position="89"/>
    </location>
</feature>
<keyword evidence="1" id="KW-1133">Transmembrane helix</keyword>
<dbReference type="GO" id="GO:0005765">
    <property type="term" value="C:lysosomal membrane"/>
    <property type="evidence" value="ECO:0007669"/>
    <property type="project" value="TreeGrafter"/>
</dbReference>
<feature type="transmembrane region" description="Helical" evidence="1">
    <location>
        <begin position="129"/>
        <end position="151"/>
    </location>
</feature>
<organism evidence="4 6">
    <name type="scientific">Didymodactylos carnosus</name>
    <dbReference type="NCBI Taxonomy" id="1234261"/>
    <lineage>
        <taxon>Eukaryota</taxon>
        <taxon>Metazoa</taxon>
        <taxon>Spiralia</taxon>
        <taxon>Gnathifera</taxon>
        <taxon>Rotifera</taxon>
        <taxon>Eurotatoria</taxon>
        <taxon>Bdelloidea</taxon>
        <taxon>Philodinida</taxon>
        <taxon>Philodinidae</taxon>
        <taxon>Didymodactylos</taxon>
    </lineage>
</organism>
<dbReference type="InterPro" id="IPR009755">
    <property type="entry name" value="RMC1_C"/>
</dbReference>
<evidence type="ECO:0000256" key="1">
    <source>
        <dbReference type="SAM" id="Phobius"/>
    </source>
</evidence>
<dbReference type="EMBL" id="CAJOBC010001172">
    <property type="protein sequence ID" value="CAF3661106.1"/>
    <property type="molecule type" value="Genomic_DNA"/>
</dbReference>
<dbReference type="GO" id="GO:0031902">
    <property type="term" value="C:late endosome membrane"/>
    <property type="evidence" value="ECO:0007669"/>
    <property type="project" value="TreeGrafter"/>
</dbReference>
<dbReference type="GO" id="GO:0035658">
    <property type="term" value="C:Mon1-Ccz1 complex"/>
    <property type="evidence" value="ECO:0007669"/>
    <property type="project" value="InterPro"/>
</dbReference>
<proteinExistence type="predicted"/>
<sequence length="903" mass="103816">MINLNNMAFTFVAFAYILALILTALLIFFAIWHIIAFDELKNDHKNPIDQCNSLNPLVLPEYIIHGFINLLFLFGFEWISIIINVPLLAYHINRFRTRPVRDGLGLYDPTTIMNQHELSTATREGWIKLGFYMITFFYYLYWYYMSAAYFLRLSSQPIIFEPISSATSVFYDKDNQQLFAVRGSGAMGVTMKDRNQSYTFRLEDKGAIQSIKFNPDLSVLAIKRSSNSVEFLNFQPPPASSPTTILKLPNVISLQSDSIEYSQISKSKNSKLYDFNWLNEKEILFVTDQSVEYYQLLAEKRILRQMKTFQFPNTNWQLFSRDIGLLLISHGLQSGNSFTPLSYARNQLFKLPKFEVDLPQSIQQQQQQRSNSITSQQTNLRRIELTERDCALAVLYDKVYLLVIRQVTRVPGQGSLEVVLYQIEEDRPAQKRHILRLNLHGRCALNVIDNLIFLHHQTTKQTYVYDIEEKSTSENDGFQTIHLPILNQLSIQPQIIDRQLLSPSVLSQQTSSPLSSQQNIELYSSNWIVFLPNVIIDVKLGCLWYLTINLDALLDIVKERILLLEILLRRTNGKSSILMLLYTLLTSVIAPVQIDSTLWTGEQTAAGIFDLWLDMIHRINNVYIEITTSTPSLTNRPLLEQTDVFTVLCLFETIVPTSTSTTHSLTINRSSSINSTDDDSLTSTTTTTTTTTTQCLNKKLKFAIAIVLEYIRSLNNFNIPIQHFLYDLLVNLLIKNKHFYQLQQLIQYHVLSDSKSIACLLLSLSSKHQPTTQIALDMLKRLNTANEEILEILLELNLIIPALHFSVEHLPINFQLARKLMDAAIKADELLSNNASNQNILFYTVYTYFDDYFQQQKQGPSSTITSPQSTPTIGNSRNNELDFFTTFFNQQFQPKESDFSNIQ</sequence>
<dbReference type="Proteomes" id="UP000681722">
    <property type="component" value="Unassembled WGS sequence"/>
</dbReference>
<dbReference type="Pfam" id="PF03311">
    <property type="entry name" value="Cornichon"/>
    <property type="match status" value="1"/>
</dbReference>
<dbReference type="GO" id="GO:0016192">
    <property type="term" value="P:vesicle-mediated transport"/>
    <property type="evidence" value="ECO:0007669"/>
    <property type="project" value="InterPro"/>
</dbReference>
<dbReference type="Pfam" id="PF07035">
    <property type="entry name" value="RMC1_C"/>
    <property type="match status" value="1"/>
</dbReference>
<gene>
    <name evidence="4" type="ORF">GPM918_LOCUS7252</name>
    <name evidence="5" type="ORF">SRO942_LOCUS7252</name>
</gene>
<dbReference type="EMBL" id="CAJNOQ010001172">
    <property type="protein sequence ID" value="CAF0874006.1"/>
    <property type="molecule type" value="Genomic_DNA"/>
</dbReference>
<dbReference type="OrthoDB" id="26384at2759"/>
<dbReference type="AlphaFoldDB" id="A0A813XYR4"/>
<dbReference type="Pfam" id="PF21029">
    <property type="entry name" value="RMC1_N"/>
    <property type="match status" value="1"/>
</dbReference>
<dbReference type="PANTHER" id="PTHR12897:SF4">
    <property type="entry name" value="REGULATOR OF MON1-CCZ1 COMPLEX"/>
    <property type="match status" value="1"/>
</dbReference>
<name>A0A813XYR4_9BILA</name>
<feature type="domain" description="Regulator of MON1-CCZ1 complex N-terminal" evidence="3">
    <location>
        <begin position="169"/>
        <end position="303"/>
    </location>
</feature>
<evidence type="ECO:0000259" key="2">
    <source>
        <dbReference type="Pfam" id="PF07035"/>
    </source>
</evidence>
<evidence type="ECO:0000259" key="3">
    <source>
        <dbReference type="Pfam" id="PF21029"/>
    </source>
</evidence>
<accession>A0A813XYR4</accession>
<dbReference type="Proteomes" id="UP000663829">
    <property type="component" value="Unassembled WGS sequence"/>
</dbReference>
<reference evidence="4" key="1">
    <citation type="submission" date="2021-02" db="EMBL/GenBank/DDBJ databases">
        <authorList>
            <person name="Nowell W R."/>
        </authorList>
    </citation>
    <scope>NUCLEOTIDE SEQUENCE</scope>
</reference>
<dbReference type="InterPro" id="IPR049040">
    <property type="entry name" value="RMC1_N"/>
</dbReference>
<dbReference type="InterPro" id="IPR003377">
    <property type="entry name" value="Cornichon"/>
</dbReference>
<feature type="transmembrane region" description="Helical" evidence="1">
    <location>
        <begin position="7"/>
        <end position="35"/>
    </location>
</feature>
<evidence type="ECO:0000313" key="5">
    <source>
        <dbReference type="EMBL" id="CAF3661106.1"/>
    </source>
</evidence>
<keyword evidence="1" id="KW-0812">Transmembrane</keyword>
<comment type="caution">
    <text evidence="4">The sequence shown here is derived from an EMBL/GenBank/DDBJ whole genome shotgun (WGS) entry which is preliminary data.</text>
</comment>